<dbReference type="EMBL" id="JAVDQH010000013">
    <property type="protein sequence ID" value="MDR6245320.1"/>
    <property type="molecule type" value="Genomic_DNA"/>
</dbReference>
<reference evidence="8 9" key="1">
    <citation type="submission" date="2023-07" db="EMBL/GenBank/DDBJ databases">
        <title>Genomic Encyclopedia of Type Strains, Phase IV (KMG-IV): sequencing the most valuable type-strain genomes for metagenomic binning, comparative biology and taxonomic classification.</title>
        <authorList>
            <person name="Goeker M."/>
        </authorList>
    </citation>
    <scope>NUCLEOTIDE SEQUENCE [LARGE SCALE GENOMIC DNA]</scope>
    <source>
        <strain evidence="8 9">DSM 22170</strain>
    </source>
</reference>
<comment type="subcellular location">
    <subcellularLocation>
        <location evidence="1">Secreted</location>
        <location evidence="1">Cell wall</location>
        <topology evidence="1">Peptidoglycan-anchor</topology>
    </subcellularLocation>
</comment>
<dbReference type="InterPro" id="IPR037250">
    <property type="entry name" value="NEAT_dom_sf"/>
</dbReference>
<evidence type="ECO:0000259" key="7">
    <source>
        <dbReference type="PROSITE" id="PS50978"/>
    </source>
</evidence>
<dbReference type="SMART" id="SM00725">
    <property type="entry name" value="NEAT"/>
    <property type="match status" value="1"/>
</dbReference>
<keyword evidence="9" id="KW-1185">Reference proteome</keyword>
<keyword evidence="5" id="KW-0572">Peptidoglycan-anchor</keyword>
<dbReference type="SUPFAM" id="SSF158911">
    <property type="entry name" value="NEAT domain-like"/>
    <property type="match status" value="1"/>
</dbReference>
<dbReference type="Proteomes" id="UP001185028">
    <property type="component" value="Unassembled WGS sequence"/>
</dbReference>
<protein>
    <submittedName>
        <fullName evidence="8">Heme-binding NEAT domain protein</fullName>
    </submittedName>
</protein>
<accession>A0ABU1J1D7</accession>
<evidence type="ECO:0000256" key="4">
    <source>
        <dbReference type="ARBA" id="ARBA00022729"/>
    </source>
</evidence>
<evidence type="ECO:0000313" key="9">
    <source>
        <dbReference type="Proteomes" id="UP001185028"/>
    </source>
</evidence>
<name>A0ABU1J1D7_9BACL</name>
<evidence type="ECO:0000256" key="2">
    <source>
        <dbReference type="ARBA" id="ARBA00022512"/>
    </source>
</evidence>
<feature type="signal peptide" evidence="6">
    <location>
        <begin position="1"/>
        <end position="40"/>
    </location>
</feature>
<dbReference type="Gene3D" id="2.60.40.1850">
    <property type="match status" value="1"/>
</dbReference>
<dbReference type="RefSeq" id="WP_188777314.1">
    <property type="nucleotide sequence ID" value="NZ_BMMB01000009.1"/>
</dbReference>
<dbReference type="CDD" id="cd06920">
    <property type="entry name" value="NEAT"/>
    <property type="match status" value="1"/>
</dbReference>
<dbReference type="PROSITE" id="PS50978">
    <property type="entry name" value="NEAT"/>
    <property type="match status" value="1"/>
</dbReference>
<keyword evidence="3" id="KW-0964">Secreted</keyword>
<organism evidence="8 9">
    <name type="scientific">Paenibacillus hunanensis</name>
    <dbReference type="NCBI Taxonomy" id="539262"/>
    <lineage>
        <taxon>Bacteria</taxon>
        <taxon>Bacillati</taxon>
        <taxon>Bacillota</taxon>
        <taxon>Bacilli</taxon>
        <taxon>Bacillales</taxon>
        <taxon>Paenibacillaceae</taxon>
        <taxon>Paenibacillus</taxon>
    </lineage>
</organism>
<evidence type="ECO:0000256" key="3">
    <source>
        <dbReference type="ARBA" id="ARBA00022525"/>
    </source>
</evidence>
<evidence type="ECO:0000256" key="6">
    <source>
        <dbReference type="SAM" id="SignalP"/>
    </source>
</evidence>
<keyword evidence="4 6" id="KW-0732">Signal</keyword>
<proteinExistence type="predicted"/>
<evidence type="ECO:0000256" key="1">
    <source>
        <dbReference type="ARBA" id="ARBA00004168"/>
    </source>
</evidence>
<evidence type="ECO:0000313" key="8">
    <source>
        <dbReference type="EMBL" id="MDR6245320.1"/>
    </source>
</evidence>
<dbReference type="PANTHER" id="PTHR37824:SF1">
    <property type="entry name" value="IRON-REGULATED SURFACE DETERMINANT PROTEIN C"/>
    <property type="match status" value="1"/>
</dbReference>
<gene>
    <name evidence="8" type="ORF">JOC58_003221</name>
</gene>
<dbReference type="Pfam" id="PF05031">
    <property type="entry name" value="NEAT"/>
    <property type="match status" value="1"/>
</dbReference>
<comment type="caution">
    <text evidence="8">The sequence shown here is derived from an EMBL/GenBank/DDBJ whole genome shotgun (WGS) entry which is preliminary data.</text>
</comment>
<feature type="domain" description="NEAT" evidence="7">
    <location>
        <begin position="42"/>
        <end position="161"/>
    </location>
</feature>
<evidence type="ECO:0000256" key="5">
    <source>
        <dbReference type="ARBA" id="ARBA00023088"/>
    </source>
</evidence>
<keyword evidence="2" id="KW-0134">Cell wall</keyword>
<sequence length="161" mass="17253">MNIAINRNEKWSFKNTLLIMLMTALLGMLALSWGAGQAHAALAEGTYSVDYKVLADGSTSTSRLDSYVVKPATVTVAGGVTKARITITSSNLITVFKVEQNGQLVDTTVVSTNTANNTRVVEFPVADLNATLNAYAEIKIPVIGYTGKYNVDLKFDEASAE</sequence>
<dbReference type="PANTHER" id="PTHR37824">
    <property type="entry name" value="IRON-REGULATED SURFACE DETERMINANT PROTEIN C"/>
    <property type="match status" value="1"/>
</dbReference>
<feature type="chain" id="PRO_5045962751" evidence="6">
    <location>
        <begin position="41"/>
        <end position="161"/>
    </location>
</feature>
<dbReference type="InterPro" id="IPR050436">
    <property type="entry name" value="IsdA"/>
</dbReference>
<dbReference type="InterPro" id="IPR006635">
    <property type="entry name" value="NEAT_dom"/>
</dbReference>